<evidence type="ECO:0000256" key="8">
    <source>
        <dbReference type="SAM" id="Phobius"/>
    </source>
</evidence>
<comment type="similarity">
    <text evidence="2">Belongs to the cytochrome P450 family.</text>
</comment>
<keyword evidence="7 9" id="KW-0503">Monooxygenase</keyword>
<dbReference type="PANTHER" id="PTHR24305">
    <property type="entry name" value="CYTOCHROME P450"/>
    <property type="match status" value="1"/>
</dbReference>
<protein>
    <submittedName>
        <fullName evidence="9">BcABA1, cytochrome P450 monooxygenase</fullName>
    </submittedName>
</protein>
<keyword evidence="8" id="KW-1133">Transmembrane helix</keyword>
<dbReference type="Gene3D" id="1.10.630.10">
    <property type="entry name" value="Cytochrome P450"/>
    <property type="match status" value="1"/>
</dbReference>
<organism evidence="9 10">
    <name type="scientific">Seiridium unicorne</name>
    <dbReference type="NCBI Taxonomy" id="138068"/>
    <lineage>
        <taxon>Eukaryota</taxon>
        <taxon>Fungi</taxon>
        <taxon>Dikarya</taxon>
        <taxon>Ascomycota</taxon>
        <taxon>Pezizomycotina</taxon>
        <taxon>Sordariomycetes</taxon>
        <taxon>Xylariomycetidae</taxon>
        <taxon>Amphisphaeriales</taxon>
        <taxon>Sporocadaceae</taxon>
        <taxon>Seiridium</taxon>
    </lineage>
</organism>
<keyword evidence="6" id="KW-0408">Iron</keyword>
<dbReference type="InterPro" id="IPR001128">
    <property type="entry name" value="Cyt_P450"/>
</dbReference>
<keyword evidence="8" id="KW-0472">Membrane</keyword>
<evidence type="ECO:0000256" key="1">
    <source>
        <dbReference type="ARBA" id="ARBA00001971"/>
    </source>
</evidence>
<evidence type="ECO:0000313" key="10">
    <source>
        <dbReference type="Proteomes" id="UP001408356"/>
    </source>
</evidence>
<feature type="transmembrane region" description="Helical" evidence="8">
    <location>
        <begin position="29"/>
        <end position="49"/>
    </location>
</feature>
<evidence type="ECO:0000313" key="9">
    <source>
        <dbReference type="EMBL" id="KAK9418173.1"/>
    </source>
</evidence>
<keyword evidence="4" id="KW-0479">Metal-binding</keyword>
<comment type="caution">
    <text evidence="9">The sequence shown here is derived from an EMBL/GenBank/DDBJ whole genome shotgun (WGS) entry which is preliminary data.</text>
</comment>
<feature type="transmembrane region" description="Helical" evidence="8">
    <location>
        <begin position="78"/>
        <end position="99"/>
    </location>
</feature>
<dbReference type="CDD" id="cd11060">
    <property type="entry name" value="CYP57A1-like"/>
    <property type="match status" value="1"/>
</dbReference>
<proteinExistence type="inferred from homology"/>
<keyword evidence="5" id="KW-0560">Oxidoreductase</keyword>
<dbReference type="EMBL" id="JARVKF010000393">
    <property type="protein sequence ID" value="KAK9418173.1"/>
    <property type="molecule type" value="Genomic_DNA"/>
</dbReference>
<gene>
    <name evidence="9" type="ORF">SUNI508_08367</name>
</gene>
<dbReference type="InterPro" id="IPR036396">
    <property type="entry name" value="Cyt_P450_sf"/>
</dbReference>
<name>A0ABR2UU37_9PEZI</name>
<dbReference type="SUPFAM" id="SSF48264">
    <property type="entry name" value="Cytochrome P450"/>
    <property type="match status" value="1"/>
</dbReference>
<evidence type="ECO:0000256" key="5">
    <source>
        <dbReference type="ARBA" id="ARBA00023002"/>
    </source>
</evidence>
<keyword evidence="3" id="KW-0349">Heme</keyword>
<evidence type="ECO:0000256" key="4">
    <source>
        <dbReference type="ARBA" id="ARBA00022723"/>
    </source>
</evidence>
<keyword evidence="8" id="KW-0812">Transmembrane</keyword>
<dbReference type="InterPro" id="IPR050121">
    <property type="entry name" value="Cytochrome_P450_monoxygenase"/>
</dbReference>
<dbReference type="Proteomes" id="UP001408356">
    <property type="component" value="Unassembled WGS sequence"/>
</dbReference>
<dbReference type="GO" id="GO:0004497">
    <property type="term" value="F:monooxygenase activity"/>
    <property type="evidence" value="ECO:0007669"/>
    <property type="project" value="UniProtKB-KW"/>
</dbReference>
<keyword evidence="10" id="KW-1185">Reference proteome</keyword>
<dbReference type="Pfam" id="PF00067">
    <property type="entry name" value="p450"/>
    <property type="match status" value="1"/>
</dbReference>
<evidence type="ECO:0000256" key="7">
    <source>
        <dbReference type="ARBA" id="ARBA00023033"/>
    </source>
</evidence>
<dbReference type="InterPro" id="IPR002401">
    <property type="entry name" value="Cyt_P450_E_grp-I"/>
</dbReference>
<comment type="cofactor">
    <cofactor evidence="1">
        <name>heme</name>
        <dbReference type="ChEBI" id="CHEBI:30413"/>
    </cofactor>
</comment>
<evidence type="ECO:0000256" key="3">
    <source>
        <dbReference type="ARBA" id="ARBA00022617"/>
    </source>
</evidence>
<reference evidence="9 10" key="1">
    <citation type="journal article" date="2024" name="J. Plant Pathol.">
        <title>Sequence and assembly of the genome of Seiridium unicorne, isolate CBS 538.82, causal agent of cypress canker disease.</title>
        <authorList>
            <person name="Scali E."/>
            <person name="Rocca G.D."/>
            <person name="Danti R."/>
            <person name="Garbelotto M."/>
            <person name="Barberini S."/>
            <person name="Baroncelli R."/>
            <person name="Emiliani G."/>
        </authorList>
    </citation>
    <scope>NUCLEOTIDE SEQUENCE [LARGE SCALE GENOMIC DNA]</scope>
    <source>
        <strain evidence="9 10">BM-138-508</strain>
    </source>
</reference>
<dbReference type="PRINTS" id="PR00385">
    <property type="entry name" value="P450"/>
</dbReference>
<dbReference type="PRINTS" id="PR00463">
    <property type="entry name" value="EP450I"/>
</dbReference>
<accession>A0ABR2UU37</accession>
<evidence type="ECO:0000256" key="2">
    <source>
        <dbReference type="ARBA" id="ARBA00010617"/>
    </source>
</evidence>
<sequence length="561" mass="63436">MQTTNTRKGLIGRCASQGLMTLPHIPANAFTIFALTTAAFTLLTTAVVGEKNPICGRAYETRQVIMALKGLDMPLDQLWVVLPVAAILYYLTTTFISWYRLRHIPGPRLAAFSYLWLARTAMSGKQWWVYRDMCQQYGPLIRVGPNELSTDDPEVLRQINAARGSYVRDPWYVAARFDPYHDNVFTMLHADQHDRFKAKIASAYAGKGIPALEEGIDDQIRALLDLLRRKYLTQAVDLAEITSFFSMDVITRSAFGREFGYLKTDSDVYGFLGGVRDNWAALAVALDIPYIRRVLFSSWFLKYFGPKATDQTGLGKLMGVAEEVVAKRFAPDGKQEKDMLGSFIDHGLTRQECATEALFMIIAGFENTSCVIRTTMLYLMTSPRVTQKLKMVISETIRNGKASHPITYEEAKRIPYLQAVVYEGIRMRPPAPGLYPKSVPPQGDVIQGKFIPGGTAIGMNTGSLVRSKALFGQDADFFRPERFMEADETKRAEMERNTEMVFGYGRWMCAGKPVAFMEIHKVLFELTRAFDFQLVDPMKPWNSISYSQFIDEDMWVPAWRG</sequence>
<evidence type="ECO:0000256" key="6">
    <source>
        <dbReference type="ARBA" id="ARBA00023004"/>
    </source>
</evidence>
<dbReference type="PANTHER" id="PTHR24305:SF77">
    <property type="entry name" value="CYTOCHROME P450 MONOOXYGENASE"/>
    <property type="match status" value="1"/>
</dbReference>